<name>A0A934T028_9BURK</name>
<comment type="caution">
    <text evidence="2">The sequence shown here is derived from an EMBL/GenBank/DDBJ whole genome shotgun (WGS) entry which is preliminary data.</text>
</comment>
<dbReference type="GO" id="GO:0071111">
    <property type="term" value="F:cyclic-guanylate-specific phosphodiesterase activity"/>
    <property type="evidence" value="ECO:0007669"/>
    <property type="project" value="InterPro"/>
</dbReference>
<dbReference type="Pfam" id="PF00563">
    <property type="entry name" value="EAL"/>
    <property type="match status" value="1"/>
</dbReference>
<evidence type="ECO:0000259" key="1">
    <source>
        <dbReference type="PROSITE" id="PS50883"/>
    </source>
</evidence>
<dbReference type="CDD" id="cd01948">
    <property type="entry name" value="EAL"/>
    <property type="match status" value="1"/>
</dbReference>
<dbReference type="RefSeq" id="WP_200592870.1">
    <property type="nucleotide sequence ID" value="NZ_JAEPBG010000006.1"/>
</dbReference>
<evidence type="ECO:0000313" key="2">
    <source>
        <dbReference type="EMBL" id="MBK4735944.1"/>
    </source>
</evidence>
<feature type="domain" description="EAL" evidence="1">
    <location>
        <begin position="1"/>
        <end position="231"/>
    </location>
</feature>
<evidence type="ECO:0000313" key="3">
    <source>
        <dbReference type="Proteomes" id="UP000622890"/>
    </source>
</evidence>
<gene>
    <name evidence="2" type="ORF">JJB74_15090</name>
</gene>
<sequence>MSRDHVVHIATDAPAPVASGVPYKFQPIVRIGSNTVFGYEILYRGPKVIDWNDVDRMILSYLSSAARGLPTLFVNLSNEAFLQAPIEQLLTAATKNDVYFELSESIPSLELFDAIAAKVNRLTDLGVRFAVDDFGAGHDGLGRTFALQSIAVVKVDGAMLHQAMLHKKNADMLQRVVAQWKQDGTVTVAECIETADMLSFATQLDFDLVQGWHVDDLVPAFDLTDPARRRGG</sequence>
<reference evidence="2" key="1">
    <citation type="submission" date="2021-01" db="EMBL/GenBank/DDBJ databases">
        <title>Genome sequence of strain Noviherbaspirillum sp. DKR-6.</title>
        <authorList>
            <person name="Chaudhary D.K."/>
        </authorList>
    </citation>
    <scope>NUCLEOTIDE SEQUENCE</scope>
    <source>
        <strain evidence="2">DKR-6</strain>
    </source>
</reference>
<dbReference type="InterPro" id="IPR001633">
    <property type="entry name" value="EAL_dom"/>
</dbReference>
<keyword evidence="3" id="KW-1185">Reference proteome</keyword>
<dbReference type="SMART" id="SM00052">
    <property type="entry name" value="EAL"/>
    <property type="match status" value="1"/>
</dbReference>
<protein>
    <submittedName>
        <fullName evidence="2">EAL domain-containing protein</fullName>
    </submittedName>
</protein>
<dbReference type="PROSITE" id="PS50883">
    <property type="entry name" value="EAL"/>
    <property type="match status" value="1"/>
</dbReference>
<organism evidence="2 3">
    <name type="scientific">Noviherbaspirillum pedocola</name>
    <dbReference type="NCBI Taxonomy" id="2801341"/>
    <lineage>
        <taxon>Bacteria</taxon>
        <taxon>Pseudomonadati</taxon>
        <taxon>Pseudomonadota</taxon>
        <taxon>Betaproteobacteria</taxon>
        <taxon>Burkholderiales</taxon>
        <taxon>Oxalobacteraceae</taxon>
        <taxon>Noviherbaspirillum</taxon>
    </lineage>
</organism>
<dbReference type="SUPFAM" id="SSF141868">
    <property type="entry name" value="EAL domain-like"/>
    <property type="match status" value="1"/>
</dbReference>
<dbReference type="Gene3D" id="3.20.20.450">
    <property type="entry name" value="EAL domain"/>
    <property type="match status" value="1"/>
</dbReference>
<dbReference type="InterPro" id="IPR035919">
    <property type="entry name" value="EAL_sf"/>
</dbReference>
<dbReference type="PANTHER" id="PTHR33121:SF76">
    <property type="entry name" value="SIGNALING PROTEIN"/>
    <property type="match status" value="1"/>
</dbReference>
<dbReference type="AlphaFoldDB" id="A0A934T028"/>
<dbReference type="InterPro" id="IPR050706">
    <property type="entry name" value="Cyclic-di-GMP_PDE-like"/>
</dbReference>
<dbReference type="Proteomes" id="UP000622890">
    <property type="component" value="Unassembled WGS sequence"/>
</dbReference>
<accession>A0A934T028</accession>
<dbReference type="PANTHER" id="PTHR33121">
    <property type="entry name" value="CYCLIC DI-GMP PHOSPHODIESTERASE PDEF"/>
    <property type="match status" value="1"/>
</dbReference>
<proteinExistence type="predicted"/>
<dbReference type="EMBL" id="JAEPBG010000006">
    <property type="protein sequence ID" value="MBK4735944.1"/>
    <property type="molecule type" value="Genomic_DNA"/>
</dbReference>